<evidence type="ECO:0000313" key="1">
    <source>
        <dbReference type="EMBL" id="MBD7976581.1"/>
    </source>
</evidence>
<dbReference type="RefSeq" id="WP_251835323.1">
    <property type="nucleotide sequence ID" value="NZ_JACSQG010000001.1"/>
</dbReference>
<protein>
    <submittedName>
        <fullName evidence="1">Uncharacterized protein</fullName>
    </submittedName>
</protein>
<name>A0ABR8TLD3_9PSED</name>
<keyword evidence="2" id="KW-1185">Reference proteome</keyword>
<sequence length="127" mass="14580">MNGLTREDSSTIAFVVNCYFSDAINTDELQQWAFWVMESNESYPDYIAELLNFNTPRSHIYKVIGFSPSRSFTIREDEAICGIACLRGREVFDGPDKDQALNSLHNDQEILAEFQATFPFIQVRNKV</sequence>
<reference evidence="1 2" key="1">
    <citation type="submission" date="2020-08" db="EMBL/GenBank/DDBJ databases">
        <title>A Genomic Blueprint of the Chicken Gut Microbiome.</title>
        <authorList>
            <person name="Gilroy R."/>
            <person name="Ravi A."/>
            <person name="Getino M."/>
            <person name="Pursley I."/>
            <person name="Horton D.L."/>
            <person name="Alikhan N.-F."/>
            <person name="Baker D."/>
            <person name="Gharbi K."/>
            <person name="Hall N."/>
            <person name="Watson M."/>
            <person name="Adriaenssens E.M."/>
            <person name="Foster-Nyarko E."/>
            <person name="Jarju S."/>
            <person name="Secka A."/>
            <person name="Antonio M."/>
            <person name="Oren A."/>
            <person name="Chaudhuri R."/>
            <person name="La Ragione R.M."/>
            <person name="Hildebrand F."/>
            <person name="Pallen M.J."/>
        </authorList>
    </citation>
    <scope>NUCLEOTIDE SEQUENCE [LARGE SCALE GENOMIC DNA]</scope>
    <source>
        <strain evidence="1 2">Sa2CUA2</strain>
    </source>
</reference>
<organism evidence="1 2">
    <name type="scientific">Serpens gallinarum</name>
    <dbReference type="NCBI Taxonomy" id="2763075"/>
    <lineage>
        <taxon>Bacteria</taxon>
        <taxon>Pseudomonadati</taxon>
        <taxon>Pseudomonadota</taxon>
        <taxon>Gammaproteobacteria</taxon>
        <taxon>Pseudomonadales</taxon>
        <taxon>Pseudomonadaceae</taxon>
        <taxon>Pseudomonas</taxon>
    </lineage>
</organism>
<dbReference type="EMBL" id="JACSQG010000001">
    <property type="protein sequence ID" value="MBD7976581.1"/>
    <property type="molecule type" value="Genomic_DNA"/>
</dbReference>
<comment type="caution">
    <text evidence="1">The sequence shown here is derived from an EMBL/GenBank/DDBJ whole genome shotgun (WGS) entry which is preliminary data.</text>
</comment>
<accession>A0ABR8TLD3</accession>
<evidence type="ECO:0000313" key="2">
    <source>
        <dbReference type="Proteomes" id="UP000611945"/>
    </source>
</evidence>
<dbReference type="Proteomes" id="UP000611945">
    <property type="component" value="Unassembled WGS sequence"/>
</dbReference>
<gene>
    <name evidence="1" type="ORF">H9642_05200</name>
</gene>
<proteinExistence type="predicted"/>